<keyword evidence="2" id="KW-0238">DNA-binding</keyword>
<dbReference type="EMBL" id="JACRTE010000004">
    <property type="protein sequence ID" value="MBC8596228.1"/>
    <property type="molecule type" value="Genomic_DNA"/>
</dbReference>
<evidence type="ECO:0000256" key="3">
    <source>
        <dbReference type="ARBA" id="ARBA00023163"/>
    </source>
</evidence>
<dbReference type="SMART" id="SM01134">
    <property type="entry name" value="DeoRC"/>
    <property type="match status" value="1"/>
</dbReference>
<dbReference type="GO" id="GO:0003677">
    <property type="term" value="F:DNA binding"/>
    <property type="evidence" value="ECO:0007669"/>
    <property type="project" value="UniProtKB-KW"/>
</dbReference>
<feature type="domain" description="HTH deoR-type" evidence="4">
    <location>
        <begin position="3"/>
        <end position="58"/>
    </location>
</feature>
<dbReference type="AlphaFoldDB" id="A0A926F8I8"/>
<keyword evidence="1" id="KW-0805">Transcription regulation</keyword>
<dbReference type="InterPro" id="IPR050313">
    <property type="entry name" value="Carb_Metab_HTH_regulators"/>
</dbReference>
<dbReference type="InterPro" id="IPR037171">
    <property type="entry name" value="NagB/RpiA_transferase-like"/>
</dbReference>
<protein>
    <submittedName>
        <fullName evidence="5">DeoR/GlpR transcriptional regulator</fullName>
    </submittedName>
</protein>
<dbReference type="SUPFAM" id="SSF46785">
    <property type="entry name" value="Winged helix' DNA-binding domain"/>
    <property type="match status" value="1"/>
</dbReference>
<dbReference type="PROSITE" id="PS51000">
    <property type="entry name" value="HTH_DEOR_2"/>
    <property type="match status" value="1"/>
</dbReference>
<dbReference type="PRINTS" id="PR00037">
    <property type="entry name" value="HTHLACR"/>
</dbReference>
<dbReference type="InterPro" id="IPR036388">
    <property type="entry name" value="WH-like_DNA-bd_sf"/>
</dbReference>
<evidence type="ECO:0000313" key="6">
    <source>
        <dbReference type="Proteomes" id="UP000647416"/>
    </source>
</evidence>
<dbReference type="RefSeq" id="WP_262431744.1">
    <property type="nucleotide sequence ID" value="NZ_JACRTE010000004.1"/>
</dbReference>
<organism evidence="5 6">
    <name type="scientific">Qingrenia yutianensis</name>
    <dbReference type="NCBI Taxonomy" id="2763676"/>
    <lineage>
        <taxon>Bacteria</taxon>
        <taxon>Bacillati</taxon>
        <taxon>Bacillota</taxon>
        <taxon>Clostridia</taxon>
        <taxon>Eubacteriales</taxon>
        <taxon>Oscillospiraceae</taxon>
        <taxon>Qingrenia</taxon>
    </lineage>
</organism>
<proteinExistence type="predicted"/>
<dbReference type="InterPro" id="IPR014036">
    <property type="entry name" value="DeoR-like_C"/>
</dbReference>
<dbReference type="Gene3D" id="3.40.50.1360">
    <property type="match status" value="1"/>
</dbReference>
<dbReference type="PANTHER" id="PTHR30363:SF44">
    <property type="entry name" value="AGA OPERON TRANSCRIPTIONAL REPRESSOR-RELATED"/>
    <property type="match status" value="1"/>
</dbReference>
<dbReference type="PANTHER" id="PTHR30363">
    <property type="entry name" value="HTH-TYPE TRANSCRIPTIONAL REGULATOR SRLR-RELATED"/>
    <property type="match status" value="1"/>
</dbReference>
<dbReference type="PROSITE" id="PS00894">
    <property type="entry name" value="HTH_DEOR_1"/>
    <property type="match status" value="1"/>
</dbReference>
<dbReference type="Pfam" id="PF00455">
    <property type="entry name" value="DeoRC"/>
    <property type="match status" value="1"/>
</dbReference>
<dbReference type="Proteomes" id="UP000647416">
    <property type="component" value="Unassembled WGS sequence"/>
</dbReference>
<comment type="caution">
    <text evidence="5">The sequence shown here is derived from an EMBL/GenBank/DDBJ whole genome shotgun (WGS) entry which is preliminary data.</text>
</comment>
<dbReference type="Gene3D" id="1.10.10.10">
    <property type="entry name" value="Winged helix-like DNA-binding domain superfamily/Winged helix DNA-binding domain"/>
    <property type="match status" value="1"/>
</dbReference>
<dbReference type="SMART" id="SM00420">
    <property type="entry name" value="HTH_DEOR"/>
    <property type="match status" value="1"/>
</dbReference>
<accession>A0A926F8I8</accession>
<gene>
    <name evidence="5" type="ORF">H8706_05005</name>
</gene>
<dbReference type="Pfam" id="PF08220">
    <property type="entry name" value="HTH_DeoR"/>
    <property type="match status" value="1"/>
</dbReference>
<name>A0A926F8I8_9FIRM</name>
<dbReference type="GO" id="GO:0003700">
    <property type="term" value="F:DNA-binding transcription factor activity"/>
    <property type="evidence" value="ECO:0007669"/>
    <property type="project" value="InterPro"/>
</dbReference>
<evidence type="ECO:0000256" key="2">
    <source>
        <dbReference type="ARBA" id="ARBA00023125"/>
    </source>
</evidence>
<dbReference type="InterPro" id="IPR018356">
    <property type="entry name" value="Tscrpt_reg_HTH_DeoR_CS"/>
</dbReference>
<sequence length="252" mass="27989">MLAIERHNRILEMLKENGSAAVSVLSEVLGVTEETVRRDLEKMEKNGELIRTHGGAVSVDQTTAELSYNRRFKAYTAEKVRIAKEASRHINPFDTVFIDASTTAYYLANEIKNIKNLTVITNSLKVISLLSDSGVRVVSVGGVLSENGSFVGNIAEKCIEKSLFANKMFFSAKGFADNFLILESDGAEAAVKQKMFENAKTKYFLCDKSKFGKVGHIKLTSADNVDYIITDRHFSEDERAYLDEHGTKTAEV</sequence>
<keyword evidence="3" id="KW-0804">Transcription</keyword>
<dbReference type="InterPro" id="IPR036390">
    <property type="entry name" value="WH_DNA-bd_sf"/>
</dbReference>
<dbReference type="SUPFAM" id="SSF100950">
    <property type="entry name" value="NagB/RpiA/CoA transferase-like"/>
    <property type="match status" value="1"/>
</dbReference>
<reference evidence="5" key="1">
    <citation type="submission" date="2020-08" db="EMBL/GenBank/DDBJ databases">
        <title>Genome public.</title>
        <authorList>
            <person name="Liu C."/>
            <person name="Sun Q."/>
        </authorList>
    </citation>
    <scope>NUCLEOTIDE SEQUENCE</scope>
    <source>
        <strain evidence="5">NSJ-50</strain>
    </source>
</reference>
<evidence type="ECO:0000259" key="4">
    <source>
        <dbReference type="PROSITE" id="PS51000"/>
    </source>
</evidence>
<evidence type="ECO:0000313" key="5">
    <source>
        <dbReference type="EMBL" id="MBC8596228.1"/>
    </source>
</evidence>
<evidence type="ECO:0000256" key="1">
    <source>
        <dbReference type="ARBA" id="ARBA00023015"/>
    </source>
</evidence>
<dbReference type="InterPro" id="IPR001034">
    <property type="entry name" value="DeoR_HTH"/>
</dbReference>
<keyword evidence="6" id="KW-1185">Reference proteome</keyword>